<keyword evidence="3" id="KW-0325">Glycoprotein</keyword>
<keyword evidence="2" id="KW-1015">Disulfide bond</keyword>
<dbReference type="InterPro" id="IPR044023">
    <property type="entry name" value="Ig_7"/>
</dbReference>
<reference evidence="6 7" key="1">
    <citation type="journal article" date="2015" name="Sci. Rep.">
        <title>Unraveling adaptation of Pontibacter korlensis to radiation and infertility in desert through complete genome and comparative transcriptomic analysis.</title>
        <authorList>
            <person name="Dai J."/>
            <person name="Dai W."/>
            <person name="Qiu C."/>
            <person name="Yang Z."/>
            <person name="Zhang Y."/>
            <person name="Zhou M."/>
            <person name="Zhang L."/>
            <person name="Fang C."/>
            <person name="Gao Q."/>
            <person name="Yang Q."/>
            <person name="Li X."/>
            <person name="Wang Z."/>
            <person name="Wang Z."/>
            <person name="Jia Z."/>
            <person name="Chen X."/>
        </authorList>
    </citation>
    <scope>NUCLEOTIDE SEQUENCE [LARGE SCALE GENOMIC DNA]</scope>
    <source>
        <strain evidence="6 7">X14-1T</strain>
    </source>
</reference>
<evidence type="ECO:0000256" key="1">
    <source>
        <dbReference type="ARBA" id="ARBA00022729"/>
    </source>
</evidence>
<dbReference type="InterPro" id="IPR026341">
    <property type="entry name" value="T9SS_type_B"/>
</dbReference>
<dbReference type="RefSeq" id="WP_046310701.1">
    <property type="nucleotide sequence ID" value="NZ_CBCSCY010000033.1"/>
</dbReference>
<dbReference type="NCBIfam" id="TIGR04131">
    <property type="entry name" value="Bac_Flav_CTERM"/>
    <property type="match status" value="1"/>
</dbReference>
<dbReference type="Pfam" id="PF19081">
    <property type="entry name" value="Ig_7"/>
    <property type="match status" value="2"/>
</dbReference>
<dbReference type="AlphaFoldDB" id="A0A0E3ZGN1"/>
<dbReference type="KEGG" id="pko:PKOR_10805"/>
<feature type="domain" description="Ig-like" evidence="5">
    <location>
        <begin position="192"/>
        <end position="272"/>
    </location>
</feature>
<keyword evidence="4" id="KW-0393">Immunoglobulin domain</keyword>
<evidence type="ECO:0000256" key="4">
    <source>
        <dbReference type="ARBA" id="ARBA00023319"/>
    </source>
</evidence>
<dbReference type="InterPro" id="IPR052598">
    <property type="entry name" value="IgSF_CEA-related"/>
</dbReference>
<dbReference type="Pfam" id="PF13585">
    <property type="entry name" value="CHU_C"/>
    <property type="match status" value="1"/>
</dbReference>
<evidence type="ECO:0000259" key="5">
    <source>
        <dbReference type="Pfam" id="PF19081"/>
    </source>
</evidence>
<keyword evidence="7" id="KW-1185">Reference proteome</keyword>
<feature type="domain" description="Ig-like" evidence="5">
    <location>
        <begin position="355"/>
        <end position="434"/>
    </location>
</feature>
<keyword evidence="1" id="KW-0732">Signal</keyword>
<dbReference type="PATRIC" id="fig|400092.3.peg.2360"/>
<proteinExistence type="predicted"/>
<organism evidence="6 7">
    <name type="scientific">Pontibacter korlensis</name>
    <dbReference type="NCBI Taxonomy" id="400092"/>
    <lineage>
        <taxon>Bacteria</taxon>
        <taxon>Pseudomonadati</taxon>
        <taxon>Bacteroidota</taxon>
        <taxon>Cytophagia</taxon>
        <taxon>Cytophagales</taxon>
        <taxon>Hymenobacteraceae</taxon>
        <taxon>Pontibacter</taxon>
    </lineage>
</organism>
<dbReference type="EMBL" id="CP009621">
    <property type="protein sequence ID" value="AKD03530.1"/>
    <property type="molecule type" value="Genomic_DNA"/>
</dbReference>
<dbReference type="PANTHER" id="PTHR44337">
    <property type="entry name" value="CARCINOEMBRYONIC ANTIGEN-RELATED CELL ADHESION MOLECULE 8"/>
    <property type="match status" value="1"/>
</dbReference>
<dbReference type="HOGENOM" id="CLU_485493_0_0_10"/>
<sequence length="599" mass="64235">MTQSGDYFVEVVDANGCVGKSETVKIEVAGKLVAPKIEYTDPLIVCDAGSIKMSVSEQEGASYIWKKDGVPVYDKSNEFTATEAGVYTVELSNFCGYVRSSNKVDFRIQKPIPAFEVEATGKLVFCKGGSVKLAVPQYQDVTYAWFRDGQPISGSSFELVAEEAGNYTAAITSECGTFKSVKGQKVELLALPEAPTAKNVTGCTKAALTLTATGGTAGKYRWYTQAKGGAAIAGVDGASYTTPVLTNSTTYYVAITNGLCESERVPVEAIINEKPAVPTIEVNGVLEFCEGGAVELSIKAYKNQECVWFRNGKEVASGANSINATESGEYTVQLKNDCGATLSSNKIKVTVWPAPAPPVVQHGSTCGPGEVKLTASGGKAGEYKWYDNVSSLIALEGFTGDSFTTPVLQTSQTYYVSLVSNGCETERVPVQANVYAIPVAVANVSDDEIDAGETVQLTGSGGAHYSWSPAIGLSDSKASSPVATPDETTRYTLTVKNEEGCEDTTSVVVTVRQLLEIPNAFSPNGDGVNDTWEIKNIEYFPDAKVEVYNRWGSLVFEKVSYRNEWHGTYRGARLPVSTYFYVITIPGKNKFTGYLNIVN</sequence>
<dbReference type="InterPro" id="IPR013783">
    <property type="entry name" value="Ig-like_fold"/>
</dbReference>
<evidence type="ECO:0000256" key="3">
    <source>
        <dbReference type="ARBA" id="ARBA00023180"/>
    </source>
</evidence>
<gene>
    <name evidence="6" type="ORF">PKOR_10805</name>
</gene>
<dbReference type="InterPro" id="IPR036179">
    <property type="entry name" value="Ig-like_dom_sf"/>
</dbReference>
<dbReference type="SUPFAM" id="SSF48726">
    <property type="entry name" value="Immunoglobulin"/>
    <property type="match status" value="1"/>
</dbReference>
<accession>A0A0E3ZGN1</accession>
<evidence type="ECO:0000256" key="2">
    <source>
        <dbReference type="ARBA" id="ARBA00023157"/>
    </source>
</evidence>
<evidence type="ECO:0000313" key="7">
    <source>
        <dbReference type="Proteomes" id="UP000033109"/>
    </source>
</evidence>
<name>A0A0E3ZGN1_9BACT</name>
<dbReference type="PANTHER" id="PTHR44337:SF20">
    <property type="entry name" value="CARCINOEMBRYONIC ANTIGEN-RELATED CELL ADHESION MOLECULE 5-RELATED"/>
    <property type="match status" value="1"/>
</dbReference>
<protein>
    <recommendedName>
        <fullName evidence="5">Ig-like domain-containing protein</fullName>
    </recommendedName>
</protein>
<dbReference type="STRING" id="400092.PKOR_10805"/>
<dbReference type="Proteomes" id="UP000033109">
    <property type="component" value="Chromosome"/>
</dbReference>
<evidence type="ECO:0000313" key="6">
    <source>
        <dbReference type="EMBL" id="AKD03530.1"/>
    </source>
</evidence>
<dbReference type="Gene3D" id="2.60.40.10">
    <property type="entry name" value="Immunoglobulins"/>
    <property type="match status" value="2"/>
</dbReference>